<comment type="caution">
    <text evidence="6">The sequence shown here is derived from an EMBL/GenBank/DDBJ whole genome shotgun (WGS) entry which is preliminary data.</text>
</comment>
<dbReference type="InParanoid" id="A0A1Y1UAX4"/>
<name>A0A1Y1UAX4_9TREE</name>
<dbReference type="GeneID" id="33558785"/>
<evidence type="ECO:0000256" key="4">
    <source>
        <dbReference type="ARBA" id="ARBA00023002"/>
    </source>
</evidence>
<dbReference type="PANTHER" id="PTHR43735:SF3">
    <property type="entry name" value="FERROPTOSIS SUPPRESSOR PROTEIN 1"/>
    <property type="match status" value="1"/>
</dbReference>
<keyword evidence="2" id="KW-0285">Flavoprotein</keyword>
<dbReference type="STRING" id="4999.A0A1Y1UAX4"/>
<dbReference type="AlphaFoldDB" id="A0A1Y1UAX4"/>
<evidence type="ECO:0000259" key="5">
    <source>
        <dbReference type="Pfam" id="PF07992"/>
    </source>
</evidence>
<dbReference type="InterPro" id="IPR036188">
    <property type="entry name" value="FAD/NAD-bd_sf"/>
</dbReference>
<dbReference type="Pfam" id="PF07992">
    <property type="entry name" value="Pyr_redox_2"/>
    <property type="match status" value="1"/>
</dbReference>
<evidence type="ECO:0000313" key="6">
    <source>
        <dbReference type="EMBL" id="ORX34225.1"/>
    </source>
</evidence>
<dbReference type="PANTHER" id="PTHR43735">
    <property type="entry name" value="APOPTOSIS-INDUCING FACTOR 1"/>
    <property type="match status" value="1"/>
</dbReference>
<dbReference type="Proteomes" id="UP000193218">
    <property type="component" value="Unassembled WGS sequence"/>
</dbReference>
<proteinExistence type="inferred from homology"/>
<dbReference type="GO" id="GO:0005737">
    <property type="term" value="C:cytoplasm"/>
    <property type="evidence" value="ECO:0007669"/>
    <property type="project" value="TreeGrafter"/>
</dbReference>
<organism evidence="6 7">
    <name type="scientific">Kockovaella imperatae</name>
    <dbReference type="NCBI Taxonomy" id="4999"/>
    <lineage>
        <taxon>Eukaryota</taxon>
        <taxon>Fungi</taxon>
        <taxon>Dikarya</taxon>
        <taxon>Basidiomycota</taxon>
        <taxon>Agaricomycotina</taxon>
        <taxon>Tremellomycetes</taxon>
        <taxon>Tremellales</taxon>
        <taxon>Cuniculitremaceae</taxon>
        <taxon>Kockovaella</taxon>
    </lineage>
</organism>
<evidence type="ECO:0000256" key="3">
    <source>
        <dbReference type="ARBA" id="ARBA00022827"/>
    </source>
</evidence>
<evidence type="ECO:0000256" key="2">
    <source>
        <dbReference type="ARBA" id="ARBA00022630"/>
    </source>
</evidence>
<dbReference type="RefSeq" id="XP_021868503.1">
    <property type="nucleotide sequence ID" value="XM_022016976.1"/>
</dbReference>
<evidence type="ECO:0000313" key="7">
    <source>
        <dbReference type="Proteomes" id="UP000193218"/>
    </source>
</evidence>
<keyword evidence="7" id="KW-1185">Reference proteome</keyword>
<protein>
    <recommendedName>
        <fullName evidence="5">FAD/NAD(P)-binding domain-containing protein</fullName>
    </recommendedName>
</protein>
<dbReference type="SUPFAM" id="SSF51905">
    <property type="entry name" value="FAD/NAD(P)-binding domain"/>
    <property type="match status" value="1"/>
</dbReference>
<dbReference type="InterPro" id="IPR023753">
    <property type="entry name" value="FAD/NAD-binding_dom"/>
</dbReference>
<dbReference type="OrthoDB" id="202203at2759"/>
<feature type="domain" description="FAD/NAD(P)-binding" evidence="5">
    <location>
        <begin position="6"/>
        <end position="337"/>
    </location>
</feature>
<accession>A0A1Y1UAX4</accession>
<dbReference type="Gene3D" id="3.50.50.100">
    <property type="match status" value="1"/>
</dbReference>
<comment type="similarity">
    <text evidence="1">Belongs to the FAD-dependent oxidoreductase family.</text>
</comment>
<sequence length="425" mass="44778">MSECQNIVIVGASGAGSQLATSLLPQLPRTHRILLIDASSFASWPLASLRAAVTPGWEKRVAVPLSTESIFPSGSQHQVISGCKVVELRKNSIVLERAFEGSSEVPFLKCVLATGASQGFPMRPEPGMSMEAYTQKLQQLQSEAQRATKAVIIGGGAVGLEMAGELKDAGVKSITIVHNASHVLNPSSAPASTTNDHFSYNNPPTALKLSVSLEKQLKALGIDVILDDRVVIPSPSDAGPGEWDGSTGLQNGLKKLKTKNGKVLEADYVFQSIGNKPNVGLVQSVDPGAIVSGLVAVNEYLQVISKTSQSPLTDNYFAIGDCCSTPGWKTLQGAQSDADACAVNVINAIKGKSLKAYSRGGPAAMFIPLGKSAGAGTLDLPIFGTWLVPQFMVKSLKAQKLMVEEMFMPRFKLGSQKPTVPAPPA</sequence>
<keyword evidence="3" id="KW-0274">FAD</keyword>
<dbReference type="EMBL" id="NBSH01000015">
    <property type="protein sequence ID" value="ORX34225.1"/>
    <property type="molecule type" value="Genomic_DNA"/>
</dbReference>
<reference evidence="6 7" key="1">
    <citation type="submission" date="2017-03" db="EMBL/GenBank/DDBJ databases">
        <title>Widespread Adenine N6-methylation of Active Genes in Fungi.</title>
        <authorList>
            <consortium name="DOE Joint Genome Institute"/>
            <person name="Mondo S.J."/>
            <person name="Dannebaum R.O."/>
            <person name="Kuo R.C."/>
            <person name="Louie K.B."/>
            <person name="Bewick A.J."/>
            <person name="Labutti K."/>
            <person name="Haridas S."/>
            <person name="Kuo A."/>
            <person name="Salamov A."/>
            <person name="Ahrendt S.R."/>
            <person name="Lau R."/>
            <person name="Bowen B.P."/>
            <person name="Lipzen A."/>
            <person name="Sullivan W."/>
            <person name="Andreopoulos W.B."/>
            <person name="Clum A."/>
            <person name="Lindquist E."/>
            <person name="Daum C."/>
            <person name="Northen T.R."/>
            <person name="Ramamoorthy G."/>
            <person name="Schmitz R.J."/>
            <person name="Gryganskyi A."/>
            <person name="Culley D."/>
            <person name="Magnuson J."/>
            <person name="James T.Y."/>
            <person name="O'Malley M.A."/>
            <person name="Stajich J.E."/>
            <person name="Spatafora J.W."/>
            <person name="Visel A."/>
            <person name="Grigoriev I.V."/>
        </authorList>
    </citation>
    <scope>NUCLEOTIDE SEQUENCE [LARGE SCALE GENOMIC DNA]</scope>
    <source>
        <strain evidence="6 7">NRRL Y-17943</strain>
    </source>
</reference>
<evidence type="ECO:0000256" key="1">
    <source>
        <dbReference type="ARBA" id="ARBA00006442"/>
    </source>
</evidence>
<gene>
    <name evidence="6" type="ORF">BD324DRAFT_637171</name>
</gene>
<keyword evidence="4" id="KW-0560">Oxidoreductase</keyword>
<dbReference type="GO" id="GO:0050660">
    <property type="term" value="F:flavin adenine dinucleotide binding"/>
    <property type="evidence" value="ECO:0007669"/>
    <property type="project" value="TreeGrafter"/>
</dbReference>
<dbReference type="GO" id="GO:0004174">
    <property type="term" value="F:electron-transferring-flavoprotein dehydrogenase activity"/>
    <property type="evidence" value="ECO:0007669"/>
    <property type="project" value="TreeGrafter"/>
</dbReference>
<dbReference type="PRINTS" id="PR00368">
    <property type="entry name" value="FADPNR"/>
</dbReference>